<evidence type="ECO:0000313" key="2">
    <source>
        <dbReference type="Proteomes" id="UP000530530"/>
    </source>
</evidence>
<name>A0ABR6LZD8_9ACTN</name>
<reference evidence="1 2" key="1">
    <citation type="submission" date="2020-08" db="EMBL/GenBank/DDBJ databases">
        <title>Sequencing the genomes of 1000 actinobacteria strains.</title>
        <authorList>
            <person name="Klenk H.-P."/>
        </authorList>
    </citation>
    <scope>NUCLEOTIDE SEQUENCE [LARGE SCALE GENOMIC DNA]</scope>
    <source>
        <strain evidence="1 2">DSM 41530</strain>
    </source>
</reference>
<evidence type="ECO:0000313" key="1">
    <source>
        <dbReference type="EMBL" id="MBB4787718.1"/>
    </source>
</evidence>
<proteinExistence type="predicted"/>
<protein>
    <submittedName>
        <fullName evidence="1">Uncharacterized protein</fullName>
    </submittedName>
</protein>
<accession>A0ABR6LZD8</accession>
<keyword evidence="2" id="KW-1185">Reference proteome</keyword>
<gene>
    <name evidence="1" type="ORF">BJY27_008765</name>
</gene>
<comment type="caution">
    <text evidence="1">The sequence shown here is derived from an EMBL/GenBank/DDBJ whole genome shotgun (WGS) entry which is preliminary data.</text>
</comment>
<organism evidence="1 2">
    <name type="scientific">Streptomyces rapamycinicus</name>
    <dbReference type="NCBI Taxonomy" id="1226757"/>
    <lineage>
        <taxon>Bacteria</taxon>
        <taxon>Bacillati</taxon>
        <taxon>Actinomycetota</taxon>
        <taxon>Actinomycetes</taxon>
        <taxon>Kitasatosporales</taxon>
        <taxon>Streptomycetaceae</taxon>
        <taxon>Streptomyces</taxon>
        <taxon>Streptomyces violaceusniger group</taxon>
    </lineage>
</organism>
<dbReference type="EMBL" id="JACHNG010000002">
    <property type="protein sequence ID" value="MBB4787718.1"/>
    <property type="molecule type" value="Genomic_DNA"/>
</dbReference>
<dbReference type="Proteomes" id="UP000530530">
    <property type="component" value="Unassembled WGS sequence"/>
</dbReference>
<sequence length="37" mass="4102">MPDSIGMVRAMRWSNAPTAKAPFPYREHPVTPIASAF</sequence>